<dbReference type="AlphaFoldDB" id="A0A7W8VCW1"/>
<name>A0A7W8VCW1_9ACTN</name>
<feature type="transmembrane region" description="Helical" evidence="1">
    <location>
        <begin position="30"/>
        <end position="51"/>
    </location>
</feature>
<accession>A0A7W8VCW1</accession>
<dbReference type="RefSeq" id="WP_184390973.1">
    <property type="nucleotide sequence ID" value="NZ_JACHDB010000001.1"/>
</dbReference>
<feature type="transmembrane region" description="Helical" evidence="1">
    <location>
        <begin position="7"/>
        <end position="24"/>
    </location>
</feature>
<keyword evidence="1" id="KW-0472">Membrane</keyword>
<sequence length="68" mass="6928">MKLEAKVIVAAIASILTPLVAGFLPDVELAAVDAVVVGVVSLVVTFAAGYLTPHTDRPDLANRRSGGA</sequence>
<keyword evidence="3" id="KW-1185">Reference proteome</keyword>
<organism evidence="2 3">
    <name type="scientific">Nocardiopsis composta</name>
    <dbReference type="NCBI Taxonomy" id="157465"/>
    <lineage>
        <taxon>Bacteria</taxon>
        <taxon>Bacillati</taxon>
        <taxon>Actinomycetota</taxon>
        <taxon>Actinomycetes</taxon>
        <taxon>Streptosporangiales</taxon>
        <taxon>Nocardiopsidaceae</taxon>
        <taxon>Nocardiopsis</taxon>
    </lineage>
</organism>
<evidence type="ECO:0000256" key="1">
    <source>
        <dbReference type="SAM" id="Phobius"/>
    </source>
</evidence>
<evidence type="ECO:0000313" key="3">
    <source>
        <dbReference type="Proteomes" id="UP000572635"/>
    </source>
</evidence>
<comment type="caution">
    <text evidence="2">The sequence shown here is derived from an EMBL/GenBank/DDBJ whole genome shotgun (WGS) entry which is preliminary data.</text>
</comment>
<keyword evidence="1" id="KW-1133">Transmembrane helix</keyword>
<keyword evidence="1" id="KW-0812">Transmembrane</keyword>
<gene>
    <name evidence="2" type="ORF">HDA36_001447</name>
</gene>
<dbReference type="EMBL" id="JACHDB010000001">
    <property type="protein sequence ID" value="MBB5431363.1"/>
    <property type="molecule type" value="Genomic_DNA"/>
</dbReference>
<proteinExistence type="predicted"/>
<reference evidence="2 3" key="1">
    <citation type="submission" date="2020-08" db="EMBL/GenBank/DDBJ databases">
        <title>Sequencing the genomes of 1000 actinobacteria strains.</title>
        <authorList>
            <person name="Klenk H.-P."/>
        </authorList>
    </citation>
    <scope>NUCLEOTIDE SEQUENCE [LARGE SCALE GENOMIC DNA]</scope>
    <source>
        <strain evidence="2 3">DSM 44551</strain>
    </source>
</reference>
<evidence type="ECO:0000313" key="2">
    <source>
        <dbReference type="EMBL" id="MBB5431363.1"/>
    </source>
</evidence>
<protein>
    <submittedName>
        <fullName evidence="2">Multisubunit Na+/H+ antiporter MnhB subunit</fullName>
    </submittedName>
</protein>
<dbReference type="Proteomes" id="UP000572635">
    <property type="component" value="Unassembled WGS sequence"/>
</dbReference>